<dbReference type="Proteomes" id="UP001585053">
    <property type="component" value="Unassembled WGS sequence"/>
</dbReference>
<organism evidence="9 10">
    <name type="scientific">Nocardiopsis alba</name>
    <dbReference type="NCBI Taxonomy" id="53437"/>
    <lineage>
        <taxon>Bacteria</taxon>
        <taxon>Bacillati</taxon>
        <taxon>Actinomycetota</taxon>
        <taxon>Actinomycetes</taxon>
        <taxon>Streptosporangiales</taxon>
        <taxon>Nocardiopsidaceae</taxon>
        <taxon>Nocardiopsis</taxon>
    </lineage>
</organism>
<dbReference type="InterPro" id="IPR051449">
    <property type="entry name" value="ABC-2_transporter_component"/>
</dbReference>
<evidence type="ECO:0000256" key="5">
    <source>
        <dbReference type="ARBA" id="ARBA00023136"/>
    </source>
</evidence>
<evidence type="ECO:0000259" key="7">
    <source>
        <dbReference type="Pfam" id="PF12698"/>
    </source>
</evidence>
<feature type="domain" description="ABC-2 type transporter transmembrane" evidence="7">
    <location>
        <begin position="22"/>
        <end position="378"/>
    </location>
</feature>
<evidence type="ECO:0000313" key="8">
    <source>
        <dbReference type="EMBL" id="MFB8770543.1"/>
    </source>
</evidence>
<dbReference type="Pfam" id="PF12698">
    <property type="entry name" value="ABC2_membrane_3"/>
    <property type="match status" value="1"/>
</dbReference>
<comment type="subcellular location">
    <subcellularLocation>
        <location evidence="1">Cell membrane</location>
        <topology evidence="1">Multi-pass membrane protein</topology>
    </subcellularLocation>
</comment>
<reference evidence="8 11" key="2">
    <citation type="submission" date="2024-01" db="EMBL/GenBank/DDBJ databases">
        <title>Genome mining of biosynthetic gene clusters to explore secondary metabolites of Streptomyces sp.</title>
        <authorList>
            <person name="Baig A."/>
            <person name="Ajitkumar Shintre N."/>
            <person name="Kumar H."/>
            <person name="Anbarasu A."/>
            <person name="Ramaiah S."/>
        </authorList>
    </citation>
    <scope>NUCLEOTIDE SEQUENCE [LARGE SCALE GENOMIC DNA]</scope>
    <source>
        <strain evidence="8 11">A01</strain>
    </source>
</reference>
<evidence type="ECO:0000313" key="10">
    <source>
        <dbReference type="Proteomes" id="UP000467124"/>
    </source>
</evidence>
<proteinExistence type="predicted"/>
<evidence type="ECO:0000313" key="11">
    <source>
        <dbReference type="Proteomes" id="UP001585053"/>
    </source>
</evidence>
<keyword evidence="2" id="KW-1003">Cell membrane</keyword>
<name>A0A7K2IR59_9ACTN</name>
<feature type="transmembrane region" description="Helical" evidence="6">
    <location>
        <begin position="21"/>
        <end position="40"/>
    </location>
</feature>
<accession>A0A7K2IR59</accession>
<comment type="caution">
    <text evidence="9">The sequence shown here is derived from an EMBL/GenBank/DDBJ whole genome shotgun (WGS) entry which is preliminary data.</text>
</comment>
<sequence length="386" mass="41259">MSKTLAITALNLRRTFRDRGNIFFMLLLPLIMVFMMGMSYGGDQQRLGLVVNGQDQPLAERLADELEESGRFPIERLGDYEQLRDRIEQGRINGGLVIPEDYDETLRDGGTVEIGFVTRPDDWSSYPLRTWASSIASQEASVIGAAQFASENGDEGFDENLRRSEEADPPGIEVETVTTGEAVFPQDVGQYGLAAPPLLLLFTFVISLTTAIGVVEMRQKGLSRRMYSTPTPLRTLIAGEALGRFVVTISQALIILVGSSLLFGVVWGDPLAISAVVAAFCLVGAGTAMLIGSLCRSEGGALAAALVVGLGAAGAGGTMVPLEALSGPSRTAAYATPHAWGYEAFSELIRHGGGILDILPQLGALCGFAVVLFGLGAWRMKWVLTR</sequence>
<reference evidence="9 10" key="1">
    <citation type="journal article" date="2019" name="Nat. Commun.">
        <title>The antimicrobial potential of Streptomyces from insect microbiomes.</title>
        <authorList>
            <person name="Chevrette M.G."/>
            <person name="Carlson C.M."/>
            <person name="Ortega H.E."/>
            <person name="Thomas C."/>
            <person name="Ananiev G.E."/>
            <person name="Barns K.J."/>
            <person name="Book A.J."/>
            <person name="Cagnazzo J."/>
            <person name="Carlos C."/>
            <person name="Flanigan W."/>
            <person name="Grubbs K.J."/>
            <person name="Horn H.A."/>
            <person name="Hoffmann F.M."/>
            <person name="Klassen J.L."/>
            <person name="Knack J.J."/>
            <person name="Lewin G.R."/>
            <person name="McDonald B.R."/>
            <person name="Muller L."/>
            <person name="Melo W.G.P."/>
            <person name="Pinto-Tomas A.A."/>
            <person name="Schmitz A."/>
            <person name="Wendt-Pienkowski E."/>
            <person name="Wildman S."/>
            <person name="Zhao M."/>
            <person name="Zhang F."/>
            <person name="Bugni T.S."/>
            <person name="Andes D.R."/>
            <person name="Pupo M.T."/>
            <person name="Currie C.R."/>
        </authorList>
    </citation>
    <scope>NUCLEOTIDE SEQUENCE [LARGE SCALE GENOMIC DNA]</scope>
    <source>
        <strain evidence="9 10">SID5840</strain>
    </source>
</reference>
<keyword evidence="11" id="KW-1185">Reference proteome</keyword>
<dbReference type="Proteomes" id="UP000467124">
    <property type="component" value="Unassembled WGS sequence"/>
</dbReference>
<feature type="transmembrane region" description="Helical" evidence="6">
    <location>
        <begin position="271"/>
        <end position="294"/>
    </location>
</feature>
<evidence type="ECO:0000256" key="4">
    <source>
        <dbReference type="ARBA" id="ARBA00022989"/>
    </source>
</evidence>
<dbReference type="OMA" id="CAMMTSI"/>
<dbReference type="Gene3D" id="3.40.1710.10">
    <property type="entry name" value="abc type-2 transporter like domain"/>
    <property type="match status" value="1"/>
</dbReference>
<dbReference type="PANTHER" id="PTHR30294">
    <property type="entry name" value="MEMBRANE COMPONENT OF ABC TRANSPORTER YHHJ-RELATED"/>
    <property type="match status" value="1"/>
</dbReference>
<dbReference type="GeneID" id="91393132"/>
<dbReference type="EMBL" id="JAYMRS010000011">
    <property type="protein sequence ID" value="MFB8770543.1"/>
    <property type="molecule type" value="Genomic_DNA"/>
</dbReference>
<dbReference type="InterPro" id="IPR013525">
    <property type="entry name" value="ABC2_TM"/>
</dbReference>
<gene>
    <name evidence="9" type="ORF">GTW20_09290</name>
    <name evidence="8" type="ORF">VSQ78_22820</name>
</gene>
<feature type="transmembrane region" description="Helical" evidence="6">
    <location>
        <begin position="194"/>
        <end position="215"/>
    </location>
</feature>
<evidence type="ECO:0000313" key="9">
    <source>
        <dbReference type="EMBL" id="MYR32460.1"/>
    </source>
</evidence>
<evidence type="ECO:0000256" key="6">
    <source>
        <dbReference type="SAM" id="Phobius"/>
    </source>
</evidence>
<feature type="transmembrane region" description="Helical" evidence="6">
    <location>
        <begin position="358"/>
        <end position="378"/>
    </location>
</feature>
<dbReference type="GO" id="GO:0140359">
    <property type="term" value="F:ABC-type transporter activity"/>
    <property type="evidence" value="ECO:0007669"/>
    <property type="project" value="InterPro"/>
</dbReference>
<dbReference type="RefSeq" id="WP_014911772.1">
    <property type="nucleotide sequence ID" value="NZ_BAZE01000010.1"/>
</dbReference>
<keyword evidence="5 6" id="KW-0472">Membrane</keyword>
<dbReference type="AlphaFoldDB" id="A0A7K2IR59"/>
<dbReference type="EMBL" id="WWHY01000001">
    <property type="protein sequence ID" value="MYR32460.1"/>
    <property type="molecule type" value="Genomic_DNA"/>
</dbReference>
<evidence type="ECO:0000256" key="3">
    <source>
        <dbReference type="ARBA" id="ARBA00022692"/>
    </source>
</evidence>
<dbReference type="PANTHER" id="PTHR30294:SF38">
    <property type="entry name" value="TRANSPORT PERMEASE PROTEIN"/>
    <property type="match status" value="1"/>
</dbReference>
<evidence type="ECO:0000256" key="2">
    <source>
        <dbReference type="ARBA" id="ARBA00022475"/>
    </source>
</evidence>
<evidence type="ECO:0000256" key="1">
    <source>
        <dbReference type="ARBA" id="ARBA00004651"/>
    </source>
</evidence>
<protein>
    <submittedName>
        <fullName evidence="9">ABC transporter permease</fullName>
    </submittedName>
</protein>
<feature type="transmembrane region" description="Helical" evidence="6">
    <location>
        <begin position="301"/>
        <end position="320"/>
    </location>
</feature>
<feature type="transmembrane region" description="Helical" evidence="6">
    <location>
        <begin position="236"/>
        <end position="265"/>
    </location>
</feature>
<keyword evidence="3 6" id="KW-0812">Transmembrane</keyword>
<dbReference type="GO" id="GO:0005886">
    <property type="term" value="C:plasma membrane"/>
    <property type="evidence" value="ECO:0007669"/>
    <property type="project" value="UniProtKB-SubCell"/>
</dbReference>
<keyword evidence="4 6" id="KW-1133">Transmembrane helix</keyword>